<accession>A0ABT3N366</accession>
<keyword evidence="1" id="KW-1133">Transmembrane helix</keyword>
<keyword evidence="1" id="KW-0812">Transmembrane</keyword>
<gene>
    <name evidence="2" type="ORF">NX722_26245</name>
</gene>
<evidence type="ECO:0000313" key="2">
    <source>
        <dbReference type="EMBL" id="MCW7556066.1"/>
    </source>
</evidence>
<sequence length="64" mass="7192">MGDRKSKPVQITISGSVVLLNLFILLRRLSVRFIGVTGLQFVVVALSVRRPNRQGADKQRKDDK</sequence>
<dbReference type="EMBL" id="JAPFCC010000001">
    <property type="protein sequence ID" value="MCW7556066.1"/>
    <property type="molecule type" value="Genomic_DNA"/>
</dbReference>
<reference evidence="2 3" key="1">
    <citation type="submission" date="2022-10" db="EMBL/GenBank/DDBJ databases">
        <title>High-quality genome sequences of two octocoral-associated bacteria, Endozoicomonas euniceicola EF212 and Endozoicomonas gorgoniicola PS125.</title>
        <authorList>
            <person name="Chiou Y.-J."/>
            <person name="Chen Y.-H."/>
        </authorList>
    </citation>
    <scope>NUCLEOTIDE SEQUENCE [LARGE SCALE GENOMIC DNA]</scope>
    <source>
        <strain evidence="2 3">PS125</strain>
    </source>
</reference>
<name>A0ABT3N366_9GAMM</name>
<dbReference type="RefSeq" id="WP_262565785.1">
    <property type="nucleotide sequence ID" value="NZ_JAPFCC010000001.1"/>
</dbReference>
<protein>
    <submittedName>
        <fullName evidence="2">Uncharacterized protein</fullName>
    </submittedName>
</protein>
<keyword evidence="3" id="KW-1185">Reference proteome</keyword>
<evidence type="ECO:0000256" key="1">
    <source>
        <dbReference type="SAM" id="Phobius"/>
    </source>
</evidence>
<feature type="transmembrane region" description="Helical" evidence="1">
    <location>
        <begin position="32"/>
        <end position="48"/>
    </location>
</feature>
<dbReference type="Proteomes" id="UP001209854">
    <property type="component" value="Unassembled WGS sequence"/>
</dbReference>
<evidence type="ECO:0000313" key="3">
    <source>
        <dbReference type="Proteomes" id="UP001209854"/>
    </source>
</evidence>
<proteinExistence type="predicted"/>
<keyword evidence="1" id="KW-0472">Membrane</keyword>
<comment type="caution">
    <text evidence="2">The sequence shown here is derived from an EMBL/GenBank/DDBJ whole genome shotgun (WGS) entry which is preliminary data.</text>
</comment>
<organism evidence="2 3">
    <name type="scientific">Endozoicomonas gorgoniicola</name>
    <dbReference type="NCBI Taxonomy" id="1234144"/>
    <lineage>
        <taxon>Bacteria</taxon>
        <taxon>Pseudomonadati</taxon>
        <taxon>Pseudomonadota</taxon>
        <taxon>Gammaproteobacteria</taxon>
        <taxon>Oceanospirillales</taxon>
        <taxon>Endozoicomonadaceae</taxon>
        <taxon>Endozoicomonas</taxon>
    </lineage>
</organism>